<dbReference type="OrthoDB" id="3386003at2"/>
<feature type="compositionally biased region" description="Basic residues" evidence="1">
    <location>
        <begin position="216"/>
        <end position="228"/>
    </location>
</feature>
<feature type="signal peptide" evidence="2">
    <location>
        <begin position="1"/>
        <end position="30"/>
    </location>
</feature>
<dbReference type="InterPro" id="IPR005506">
    <property type="entry name" value="DUF312_ALF"/>
</dbReference>
<reference evidence="3 4" key="1">
    <citation type="submission" date="2019-05" db="EMBL/GenBank/DDBJ databases">
        <title>Comparative genomics and metabolomics analyses of clavulanic acid producing Streptomyces species provides insight into specialized metabolism and evolution of beta-lactam biosynthetic gene clusters.</title>
        <authorList>
            <person name="Moore M.A."/>
            <person name="Cruz-Morales P."/>
            <person name="Barona Gomez F."/>
            <person name="Kapil T."/>
        </authorList>
    </citation>
    <scope>NUCLEOTIDE SEQUENCE [LARGE SCALE GENOMIC DNA]</scope>
    <source>
        <strain evidence="3 4">NRRL 5741</strain>
    </source>
</reference>
<accession>A0A646KEL8</accession>
<dbReference type="Proteomes" id="UP000419138">
    <property type="component" value="Unassembled WGS sequence"/>
</dbReference>
<comment type="caution">
    <text evidence="3">The sequence shown here is derived from an EMBL/GenBank/DDBJ whole genome shotgun (WGS) entry which is preliminary data.</text>
</comment>
<gene>
    <name evidence="3" type="ORF">FF041_09420</name>
</gene>
<evidence type="ECO:0000313" key="3">
    <source>
        <dbReference type="EMBL" id="MQT00437.1"/>
    </source>
</evidence>
<dbReference type="RefSeq" id="WP_153521924.1">
    <property type="nucleotide sequence ID" value="NZ_JBEPDZ010000024.1"/>
</dbReference>
<dbReference type="EMBL" id="VCLA01000074">
    <property type="protein sequence ID" value="MQT00437.1"/>
    <property type="molecule type" value="Genomic_DNA"/>
</dbReference>
<evidence type="ECO:0000313" key="4">
    <source>
        <dbReference type="Proteomes" id="UP000419138"/>
    </source>
</evidence>
<protein>
    <submittedName>
        <fullName evidence="3">Chemotaxis protein</fullName>
    </submittedName>
</protein>
<organism evidence="3 4">
    <name type="scientific">Streptomyces jumonjinensis</name>
    <dbReference type="NCBI Taxonomy" id="1945"/>
    <lineage>
        <taxon>Bacteria</taxon>
        <taxon>Bacillati</taxon>
        <taxon>Actinomycetota</taxon>
        <taxon>Actinomycetes</taxon>
        <taxon>Kitasatosporales</taxon>
        <taxon>Streptomycetaceae</taxon>
        <taxon>Streptomyces</taxon>
    </lineage>
</organism>
<feature type="region of interest" description="Disordered" evidence="1">
    <location>
        <begin position="214"/>
        <end position="234"/>
    </location>
</feature>
<dbReference type="Pfam" id="PF03752">
    <property type="entry name" value="ALF"/>
    <property type="match status" value="3"/>
</dbReference>
<sequence length="234" mass="24605">MKLTRLPAVVAAAAIAPAALLTSLSAPAVAADAERPSGVSAPDTAPDTASSVEEDRVEILRILADSDTGRGVREAAQKALDGTAEDMRHFLEVGQYKARYTDDRVLTTQILSAGGPGVKKAALEALKKETPEAVREFIEVGQYKARYTDDRVLTTQILGTGGPGVKKAALEALKKETPEAVRHFIEVGQHEARAQDNTQAKAAKLKGIADEANKANKAKAKAKAKAKTKAAGGR</sequence>
<keyword evidence="4" id="KW-1185">Reference proteome</keyword>
<name>A0A646KEL8_STRJU</name>
<dbReference type="AlphaFoldDB" id="A0A646KEL8"/>
<evidence type="ECO:0000256" key="2">
    <source>
        <dbReference type="SAM" id="SignalP"/>
    </source>
</evidence>
<feature type="chain" id="PRO_5025058538" evidence="2">
    <location>
        <begin position="31"/>
        <end position="234"/>
    </location>
</feature>
<proteinExistence type="predicted"/>
<keyword evidence="2" id="KW-0732">Signal</keyword>
<evidence type="ECO:0000256" key="1">
    <source>
        <dbReference type="SAM" id="MobiDB-lite"/>
    </source>
</evidence>